<keyword evidence="5 8" id="KW-1133">Transmembrane helix</keyword>
<evidence type="ECO:0000256" key="3">
    <source>
        <dbReference type="ARBA" id="ARBA00022692"/>
    </source>
</evidence>
<keyword evidence="4" id="KW-0378">Hydrolase</keyword>
<dbReference type="Pfam" id="PF04258">
    <property type="entry name" value="Peptidase_A22B"/>
    <property type="match status" value="1"/>
</dbReference>
<feature type="transmembrane region" description="Helical" evidence="8">
    <location>
        <begin position="318"/>
        <end position="338"/>
    </location>
</feature>
<feature type="region of interest" description="Disordered" evidence="7">
    <location>
        <begin position="477"/>
        <end position="537"/>
    </location>
</feature>
<evidence type="ECO:0000256" key="2">
    <source>
        <dbReference type="ARBA" id="ARBA00006859"/>
    </source>
</evidence>
<evidence type="ECO:0000256" key="8">
    <source>
        <dbReference type="SAM" id="Phobius"/>
    </source>
</evidence>
<evidence type="ECO:0000313" key="9">
    <source>
        <dbReference type="EMBL" id="KAH8042042.1"/>
    </source>
</evidence>
<dbReference type="VEuPathDB" id="VectorBase:LOC119184211"/>
<evidence type="ECO:0000313" key="10">
    <source>
        <dbReference type="Proteomes" id="UP000821866"/>
    </source>
</evidence>
<reference evidence="9" key="2">
    <citation type="submission" date="2021-09" db="EMBL/GenBank/DDBJ databases">
        <authorList>
            <person name="Jia N."/>
            <person name="Wang J."/>
            <person name="Shi W."/>
            <person name="Du L."/>
            <person name="Sun Y."/>
            <person name="Zhan W."/>
            <person name="Jiang J."/>
            <person name="Wang Q."/>
            <person name="Zhang B."/>
            <person name="Ji P."/>
            <person name="Sakyi L.B."/>
            <person name="Cui X."/>
            <person name="Yuan T."/>
            <person name="Jiang B."/>
            <person name="Yang W."/>
            <person name="Lam T.T.-Y."/>
            <person name="Chang Q."/>
            <person name="Ding S."/>
            <person name="Wang X."/>
            <person name="Zhu J."/>
            <person name="Ruan X."/>
            <person name="Zhao L."/>
            <person name="Wei J."/>
            <person name="Que T."/>
            <person name="Du C."/>
            <person name="Cheng J."/>
            <person name="Dai P."/>
            <person name="Han X."/>
            <person name="Huang E."/>
            <person name="Gao Y."/>
            <person name="Liu J."/>
            <person name="Shao H."/>
            <person name="Ye R."/>
            <person name="Li L."/>
            <person name="Wei W."/>
            <person name="Wang X."/>
            <person name="Wang C."/>
            <person name="Huo Q."/>
            <person name="Li W."/>
            <person name="Guo W."/>
            <person name="Chen H."/>
            <person name="Chen S."/>
            <person name="Zhou L."/>
            <person name="Zhou L."/>
            <person name="Ni X."/>
            <person name="Tian J."/>
            <person name="Zhou Y."/>
            <person name="Sheng Y."/>
            <person name="Liu T."/>
            <person name="Pan Y."/>
            <person name="Xia L."/>
            <person name="Li J."/>
            <person name="Zhao F."/>
            <person name="Cao W."/>
        </authorList>
    </citation>
    <scope>NUCLEOTIDE SEQUENCE</scope>
    <source>
        <strain evidence="9">Rmic-2018</strain>
        <tissue evidence="9">Larvae</tissue>
    </source>
</reference>
<feature type="compositionally biased region" description="Basic residues" evidence="7">
    <location>
        <begin position="517"/>
        <end position="529"/>
    </location>
</feature>
<comment type="subcellular location">
    <subcellularLocation>
        <location evidence="1">Endomembrane system</location>
        <topology evidence="1">Multi-pass membrane protein</topology>
    </subcellularLocation>
</comment>
<dbReference type="GO" id="GO:0098553">
    <property type="term" value="C:lumenal side of endoplasmic reticulum membrane"/>
    <property type="evidence" value="ECO:0007669"/>
    <property type="project" value="TreeGrafter"/>
</dbReference>
<dbReference type="AlphaFoldDB" id="A0A9J6F5H4"/>
<dbReference type="GO" id="GO:0098554">
    <property type="term" value="C:cytoplasmic side of endoplasmic reticulum membrane"/>
    <property type="evidence" value="ECO:0007669"/>
    <property type="project" value="TreeGrafter"/>
</dbReference>
<dbReference type="InterPro" id="IPR007369">
    <property type="entry name" value="Peptidase_A22B_SPP"/>
</dbReference>
<comment type="similarity">
    <text evidence="2">Belongs to the peptidase A22B family.</text>
</comment>
<dbReference type="GO" id="GO:0033619">
    <property type="term" value="P:membrane protein proteolysis"/>
    <property type="evidence" value="ECO:0007669"/>
    <property type="project" value="TreeGrafter"/>
</dbReference>
<evidence type="ECO:0000256" key="1">
    <source>
        <dbReference type="ARBA" id="ARBA00004127"/>
    </source>
</evidence>
<dbReference type="EMBL" id="JABSTU010000001">
    <property type="protein sequence ID" value="KAH8042042.1"/>
    <property type="molecule type" value="Genomic_DNA"/>
</dbReference>
<dbReference type="InterPro" id="IPR006639">
    <property type="entry name" value="Preselin/SPP"/>
</dbReference>
<gene>
    <name evidence="9" type="ORF">HPB51_020155</name>
</gene>
<dbReference type="PANTHER" id="PTHR12174">
    <property type="entry name" value="SIGNAL PEPTIDE PEPTIDASE"/>
    <property type="match status" value="1"/>
</dbReference>
<reference evidence="9" key="1">
    <citation type="journal article" date="2020" name="Cell">
        <title>Large-Scale Comparative Analyses of Tick Genomes Elucidate Their Genetic Diversity and Vector Capacities.</title>
        <authorList>
            <consortium name="Tick Genome and Microbiome Consortium (TIGMIC)"/>
            <person name="Jia N."/>
            <person name="Wang J."/>
            <person name="Shi W."/>
            <person name="Du L."/>
            <person name="Sun Y."/>
            <person name="Zhan W."/>
            <person name="Jiang J.F."/>
            <person name="Wang Q."/>
            <person name="Zhang B."/>
            <person name="Ji P."/>
            <person name="Bell-Sakyi L."/>
            <person name="Cui X.M."/>
            <person name="Yuan T.T."/>
            <person name="Jiang B.G."/>
            <person name="Yang W.F."/>
            <person name="Lam T.T."/>
            <person name="Chang Q.C."/>
            <person name="Ding S.J."/>
            <person name="Wang X.J."/>
            <person name="Zhu J.G."/>
            <person name="Ruan X.D."/>
            <person name="Zhao L."/>
            <person name="Wei J.T."/>
            <person name="Ye R.Z."/>
            <person name="Que T.C."/>
            <person name="Du C.H."/>
            <person name="Zhou Y.H."/>
            <person name="Cheng J.X."/>
            <person name="Dai P.F."/>
            <person name="Guo W.B."/>
            <person name="Han X.H."/>
            <person name="Huang E.J."/>
            <person name="Li L.F."/>
            <person name="Wei W."/>
            <person name="Gao Y.C."/>
            <person name="Liu J.Z."/>
            <person name="Shao H.Z."/>
            <person name="Wang X."/>
            <person name="Wang C.C."/>
            <person name="Yang T.C."/>
            <person name="Huo Q.B."/>
            <person name="Li W."/>
            <person name="Chen H.Y."/>
            <person name="Chen S.E."/>
            <person name="Zhou L.G."/>
            <person name="Ni X.B."/>
            <person name="Tian J.H."/>
            <person name="Sheng Y."/>
            <person name="Liu T."/>
            <person name="Pan Y.S."/>
            <person name="Xia L.Y."/>
            <person name="Li J."/>
            <person name="Zhao F."/>
            <person name="Cao W.C."/>
        </authorList>
    </citation>
    <scope>NUCLEOTIDE SEQUENCE</scope>
    <source>
        <strain evidence="9">Rmic-2018</strain>
    </source>
</reference>
<keyword evidence="6 8" id="KW-0472">Membrane</keyword>
<proteinExistence type="inferred from homology"/>
<comment type="caution">
    <text evidence="9">The sequence shown here is derived from an EMBL/GenBank/DDBJ whole genome shotgun (WGS) entry which is preliminary data.</text>
</comment>
<feature type="transmembrane region" description="Helical" evidence="8">
    <location>
        <begin position="411"/>
        <end position="434"/>
    </location>
</feature>
<protein>
    <recommendedName>
        <fullName evidence="11">PA domain-containing protein</fullName>
    </recommendedName>
</protein>
<feature type="transmembrane region" description="Helical" evidence="8">
    <location>
        <begin position="440"/>
        <end position="458"/>
    </location>
</feature>
<sequence>MCNSSSRFLLTDAACISLAWREMEYRPFLNTLNDTDCDYERRGLEGKVVLVERCDNVSNNDIILQAKSAKANGILISVNARHAAEESKTSIKRLDITAGFIINETAHKIAKYDDHHNQSLVAKLFSVQTSFDWSFAVIWGIAMVTVVGGAYWSGLVQLVHASDGSLVHIPPDRDFTESIGELEEEFTVPLSPKLVIMFVIHMSVMLLVLYYFYRYLVHLIVIMFALASAAALLSCLEPLVNRINIGTSKVPKQLAFCCQTPMEWREVALFVASFGVAVSWLIVRNNDTVGWFLQDILGVAFCINMLKSIHLPNLKLLTLLLSLLLVYDVFFVFITPLLRVNRESVMVEVAKGGSLQESLPMVVRFPRFVKGKYHACFPRKFSMLGLGDILAPGLLLSYCHAFDLLSLGRRFYFYISCFAYGAGMIVTFTALHLMHMAQPALLYLVPFTLVPTVVTAWYRGHLFAIWNGLRLPTAPPPIPAEVVQEKRSPPDNDHDKTPNHSETEELLPEEPTDTSGKRRRKSRRRKRSRRTSESLRRNCVAYIRQRHPRAPSAAHHALISAAGSLNVFCDMDGTREQMAHC</sequence>
<evidence type="ECO:0000256" key="6">
    <source>
        <dbReference type="ARBA" id="ARBA00023136"/>
    </source>
</evidence>
<dbReference type="GO" id="GO:0042500">
    <property type="term" value="F:aspartic endopeptidase activity, intramembrane cleaving"/>
    <property type="evidence" value="ECO:0007669"/>
    <property type="project" value="InterPro"/>
</dbReference>
<name>A0A9J6F5H4_RHIMP</name>
<evidence type="ECO:0008006" key="11">
    <source>
        <dbReference type="Google" id="ProtNLM"/>
    </source>
</evidence>
<feature type="transmembrane region" description="Helical" evidence="8">
    <location>
        <begin position="381"/>
        <end position="399"/>
    </location>
</feature>
<feature type="transmembrane region" description="Helical" evidence="8">
    <location>
        <begin position="289"/>
        <end position="306"/>
    </location>
</feature>
<organism evidence="9 10">
    <name type="scientific">Rhipicephalus microplus</name>
    <name type="common">Cattle tick</name>
    <name type="synonym">Boophilus microplus</name>
    <dbReference type="NCBI Taxonomy" id="6941"/>
    <lineage>
        <taxon>Eukaryota</taxon>
        <taxon>Metazoa</taxon>
        <taxon>Ecdysozoa</taxon>
        <taxon>Arthropoda</taxon>
        <taxon>Chelicerata</taxon>
        <taxon>Arachnida</taxon>
        <taxon>Acari</taxon>
        <taxon>Parasitiformes</taxon>
        <taxon>Ixodida</taxon>
        <taxon>Ixodoidea</taxon>
        <taxon>Ixodidae</taxon>
        <taxon>Rhipicephalinae</taxon>
        <taxon>Rhipicephalus</taxon>
        <taxon>Boophilus</taxon>
    </lineage>
</organism>
<evidence type="ECO:0000256" key="4">
    <source>
        <dbReference type="ARBA" id="ARBA00022801"/>
    </source>
</evidence>
<dbReference type="GO" id="GO:0030660">
    <property type="term" value="C:Golgi-associated vesicle membrane"/>
    <property type="evidence" value="ECO:0007669"/>
    <property type="project" value="TreeGrafter"/>
</dbReference>
<keyword evidence="3 8" id="KW-0812">Transmembrane</keyword>
<dbReference type="GO" id="GO:0005765">
    <property type="term" value="C:lysosomal membrane"/>
    <property type="evidence" value="ECO:0007669"/>
    <property type="project" value="TreeGrafter"/>
</dbReference>
<dbReference type="PANTHER" id="PTHR12174:SF103">
    <property type="entry name" value="INTRAMEMBRANE PROTEASE (IMPAS) FAMILY"/>
    <property type="match status" value="1"/>
</dbReference>
<evidence type="ECO:0000256" key="7">
    <source>
        <dbReference type="SAM" id="MobiDB-lite"/>
    </source>
</evidence>
<feature type="transmembrane region" description="Helical" evidence="8">
    <location>
        <begin position="219"/>
        <end position="240"/>
    </location>
</feature>
<evidence type="ECO:0000256" key="5">
    <source>
        <dbReference type="ARBA" id="ARBA00022989"/>
    </source>
</evidence>
<dbReference type="SMART" id="SM00730">
    <property type="entry name" value="PSN"/>
    <property type="match status" value="1"/>
</dbReference>
<keyword evidence="10" id="KW-1185">Reference proteome</keyword>
<feature type="transmembrane region" description="Helical" evidence="8">
    <location>
        <begin position="194"/>
        <end position="213"/>
    </location>
</feature>
<feature type="transmembrane region" description="Helical" evidence="8">
    <location>
        <begin position="267"/>
        <end position="283"/>
    </location>
</feature>
<dbReference type="VEuPathDB" id="VectorBase:LOC119184355"/>
<accession>A0A9J6F5H4</accession>
<feature type="transmembrane region" description="Helical" evidence="8">
    <location>
        <begin position="133"/>
        <end position="152"/>
    </location>
</feature>
<dbReference type="Proteomes" id="UP000821866">
    <property type="component" value="Chromosome 1"/>
</dbReference>
<feature type="compositionally biased region" description="Basic and acidic residues" evidence="7">
    <location>
        <begin position="483"/>
        <end position="503"/>
    </location>
</feature>